<feature type="domain" description="HAMP" evidence="16">
    <location>
        <begin position="170"/>
        <end position="222"/>
    </location>
</feature>
<keyword evidence="13 14" id="KW-0472">Membrane</keyword>
<evidence type="ECO:0000256" key="6">
    <source>
        <dbReference type="ARBA" id="ARBA00022679"/>
    </source>
</evidence>
<keyword evidence="6" id="KW-0808">Transferase</keyword>
<dbReference type="PANTHER" id="PTHR45436">
    <property type="entry name" value="SENSOR HISTIDINE KINASE YKOH"/>
    <property type="match status" value="1"/>
</dbReference>
<dbReference type="Gene3D" id="3.30.565.10">
    <property type="entry name" value="Histidine kinase-like ATPase, C-terminal domain"/>
    <property type="match status" value="1"/>
</dbReference>
<dbReference type="InterPro" id="IPR003594">
    <property type="entry name" value="HATPase_dom"/>
</dbReference>
<keyword evidence="11 14" id="KW-1133">Transmembrane helix</keyword>
<dbReference type="Proteomes" id="UP001597211">
    <property type="component" value="Unassembled WGS sequence"/>
</dbReference>
<protein>
    <recommendedName>
        <fullName evidence="3">histidine kinase</fullName>
        <ecNumber evidence="3">2.7.13.3</ecNumber>
    </recommendedName>
</protein>
<dbReference type="Gene3D" id="6.10.340.10">
    <property type="match status" value="1"/>
</dbReference>
<dbReference type="InterPro" id="IPR036890">
    <property type="entry name" value="HATPase_C_sf"/>
</dbReference>
<keyword evidence="12" id="KW-0902">Two-component regulatory system</keyword>
<evidence type="ECO:0000256" key="1">
    <source>
        <dbReference type="ARBA" id="ARBA00000085"/>
    </source>
</evidence>
<dbReference type="InterPro" id="IPR003660">
    <property type="entry name" value="HAMP_dom"/>
</dbReference>
<dbReference type="PROSITE" id="PS50885">
    <property type="entry name" value="HAMP"/>
    <property type="match status" value="1"/>
</dbReference>
<comment type="subcellular location">
    <subcellularLocation>
        <location evidence="2">Cell membrane</location>
        <topology evidence="2">Multi-pass membrane protein</topology>
    </subcellularLocation>
</comment>
<organism evidence="17 18">
    <name type="scientific">Paenibacillus timonensis</name>
    <dbReference type="NCBI Taxonomy" id="225915"/>
    <lineage>
        <taxon>Bacteria</taxon>
        <taxon>Bacillati</taxon>
        <taxon>Bacillota</taxon>
        <taxon>Bacilli</taxon>
        <taxon>Bacillales</taxon>
        <taxon>Paenibacillaceae</taxon>
        <taxon>Paenibacillus</taxon>
    </lineage>
</organism>
<dbReference type="CDD" id="cd00075">
    <property type="entry name" value="HATPase"/>
    <property type="match status" value="1"/>
</dbReference>
<dbReference type="RefSeq" id="WP_240268041.1">
    <property type="nucleotide sequence ID" value="NZ_JAKSXN010000007.1"/>
</dbReference>
<dbReference type="InterPro" id="IPR036097">
    <property type="entry name" value="HisK_dim/P_sf"/>
</dbReference>
<feature type="transmembrane region" description="Helical" evidence="14">
    <location>
        <begin position="144"/>
        <end position="168"/>
    </location>
</feature>
<dbReference type="InterPro" id="IPR003661">
    <property type="entry name" value="HisK_dim/P_dom"/>
</dbReference>
<dbReference type="PANTHER" id="PTHR45436:SF5">
    <property type="entry name" value="SENSOR HISTIDINE KINASE TRCS"/>
    <property type="match status" value="1"/>
</dbReference>
<comment type="caution">
    <text evidence="17">The sequence shown here is derived from an EMBL/GenBank/DDBJ whole genome shotgun (WGS) entry which is preliminary data.</text>
</comment>
<dbReference type="SUPFAM" id="SSF55874">
    <property type="entry name" value="ATPase domain of HSP90 chaperone/DNA topoisomerase II/histidine kinase"/>
    <property type="match status" value="1"/>
</dbReference>
<accession>A0ABW3S8C5</accession>
<dbReference type="Pfam" id="PF00672">
    <property type="entry name" value="HAMP"/>
    <property type="match status" value="1"/>
</dbReference>
<dbReference type="InterPro" id="IPR005467">
    <property type="entry name" value="His_kinase_dom"/>
</dbReference>
<dbReference type="SUPFAM" id="SSF158472">
    <property type="entry name" value="HAMP domain-like"/>
    <property type="match status" value="1"/>
</dbReference>
<feature type="domain" description="Histidine kinase" evidence="15">
    <location>
        <begin position="230"/>
        <end position="455"/>
    </location>
</feature>
<name>A0ABW3S8C5_9BACL</name>
<dbReference type="EMBL" id="JBHTKZ010000008">
    <property type="protein sequence ID" value="MFD1181048.1"/>
    <property type="molecule type" value="Genomic_DNA"/>
</dbReference>
<evidence type="ECO:0000256" key="7">
    <source>
        <dbReference type="ARBA" id="ARBA00022692"/>
    </source>
</evidence>
<evidence type="ECO:0000259" key="16">
    <source>
        <dbReference type="PROSITE" id="PS50885"/>
    </source>
</evidence>
<reference evidence="18" key="1">
    <citation type="journal article" date="2019" name="Int. J. Syst. Evol. Microbiol.">
        <title>The Global Catalogue of Microorganisms (GCM) 10K type strain sequencing project: providing services to taxonomists for standard genome sequencing and annotation.</title>
        <authorList>
            <consortium name="The Broad Institute Genomics Platform"/>
            <consortium name="The Broad Institute Genome Sequencing Center for Infectious Disease"/>
            <person name="Wu L."/>
            <person name="Ma J."/>
        </authorList>
    </citation>
    <scope>NUCLEOTIDE SEQUENCE [LARGE SCALE GENOMIC DNA]</scope>
    <source>
        <strain evidence="18">CCUG 48216</strain>
    </source>
</reference>
<dbReference type="PRINTS" id="PR00344">
    <property type="entry name" value="BCTRLSENSOR"/>
</dbReference>
<dbReference type="Pfam" id="PF00512">
    <property type="entry name" value="HisKA"/>
    <property type="match status" value="1"/>
</dbReference>
<keyword evidence="9 17" id="KW-0418">Kinase</keyword>
<dbReference type="CDD" id="cd06225">
    <property type="entry name" value="HAMP"/>
    <property type="match status" value="1"/>
</dbReference>
<keyword evidence="10" id="KW-0067">ATP-binding</keyword>
<keyword evidence="18" id="KW-1185">Reference proteome</keyword>
<dbReference type="SMART" id="SM00388">
    <property type="entry name" value="HisKA"/>
    <property type="match status" value="1"/>
</dbReference>
<dbReference type="Pfam" id="PF02518">
    <property type="entry name" value="HATPase_c"/>
    <property type="match status" value="1"/>
</dbReference>
<evidence type="ECO:0000256" key="3">
    <source>
        <dbReference type="ARBA" id="ARBA00012438"/>
    </source>
</evidence>
<evidence type="ECO:0000256" key="8">
    <source>
        <dbReference type="ARBA" id="ARBA00022741"/>
    </source>
</evidence>
<keyword evidence="5" id="KW-0597">Phosphoprotein</keyword>
<keyword evidence="8" id="KW-0547">Nucleotide-binding</keyword>
<evidence type="ECO:0000256" key="2">
    <source>
        <dbReference type="ARBA" id="ARBA00004651"/>
    </source>
</evidence>
<dbReference type="Gene3D" id="1.10.287.130">
    <property type="match status" value="1"/>
</dbReference>
<evidence type="ECO:0000256" key="12">
    <source>
        <dbReference type="ARBA" id="ARBA00023012"/>
    </source>
</evidence>
<evidence type="ECO:0000256" key="10">
    <source>
        <dbReference type="ARBA" id="ARBA00022840"/>
    </source>
</evidence>
<feature type="transmembrane region" description="Helical" evidence="14">
    <location>
        <begin position="7"/>
        <end position="30"/>
    </location>
</feature>
<evidence type="ECO:0000256" key="13">
    <source>
        <dbReference type="ARBA" id="ARBA00023136"/>
    </source>
</evidence>
<comment type="catalytic activity">
    <reaction evidence="1">
        <text>ATP + protein L-histidine = ADP + protein N-phospho-L-histidine.</text>
        <dbReference type="EC" id="2.7.13.3"/>
    </reaction>
</comment>
<dbReference type="GO" id="GO:0016301">
    <property type="term" value="F:kinase activity"/>
    <property type="evidence" value="ECO:0007669"/>
    <property type="project" value="UniProtKB-KW"/>
</dbReference>
<evidence type="ECO:0000256" key="11">
    <source>
        <dbReference type="ARBA" id="ARBA00022989"/>
    </source>
</evidence>
<evidence type="ECO:0000256" key="5">
    <source>
        <dbReference type="ARBA" id="ARBA00022553"/>
    </source>
</evidence>
<evidence type="ECO:0000259" key="15">
    <source>
        <dbReference type="PROSITE" id="PS50109"/>
    </source>
</evidence>
<dbReference type="InterPro" id="IPR050428">
    <property type="entry name" value="TCS_sensor_his_kinase"/>
</dbReference>
<keyword evidence="7 14" id="KW-0812">Transmembrane</keyword>
<gene>
    <name evidence="17" type="ORF">ACFQ2Z_06735</name>
</gene>
<evidence type="ECO:0000256" key="4">
    <source>
        <dbReference type="ARBA" id="ARBA00022475"/>
    </source>
</evidence>
<dbReference type="SMART" id="SM00304">
    <property type="entry name" value="HAMP"/>
    <property type="match status" value="1"/>
</dbReference>
<dbReference type="InterPro" id="IPR004358">
    <property type="entry name" value="Sig_transdc_His_kin-like_C"/>
</dbReference>
<evidence type="ECO:0000313" key="18">
    <source>
        <dbReference type="Proteomes" id="UP001597211"/>
    </source>
</evidence>
<dbReference type="PROSITE" id="PS50109">
    <property type="entry name" value="HIS_KIN"/>
    <property type="match status" value="1"/>
</dbReference>
<keyword evidence="4" id="KW-1003">Cell membrane</keyword>
<evidence type="ECO:0000256" key="9">
    <source>
        <dbReference type="ARBA" id="ARBA00022777"/>
    </source>
</evidence>
<dbReference type="EC" id="2.7.13.3" evidence="3"/>
<dbReference type="SUPFAM" id="SSF47384">
    <property type="entry name" value="Homodimeric domain of signal transducing histidine kinase"/>
    <property type="match status" value="1"/>
</dbReference>
<proteinExistence type="predicted"/>
<dbReference type="SMART" id="SM00387">
    <property type="entry name" value="HATPase_c"/>
    <property type="match status" value="1"/>
</dbReference>
<dbReference type="CDD" id="cd00082">
    <property type="entry name" value="HisKA"/>
    <property type="match status" value="1"/>
</dbReference>
<sequence length="461" mass="51111">MTVSRKLFLVIAAFIFGVSLIFMLFTYFTIRDSLEVMLQSSRMEELNRIEEKLEAYYEDHGSSWAALTPADLARLAPDGRRAPSIGLMDAGRRMLAVSDDLPVRLLERLGIHRELSSQSKTIGWAYYYDSDVANLSKLRIGTPISVVFLVGAGAVVFMLLSLGVAFFVSRWLTSPLRRLVPIIDRLGRGEFGIQAPVSTKDEYGKVAQAINDMSAQLARAEEVRRNLVADVAHELRTPLTIVRGKLDLLQQGGGEIRPENLLPIQDELIRLTRLVGDLHQLSLAEAGKLQLDLRPTNMDELLREAVERVSWEAEAKNIAVSIEVMGTCASVPADAERMMQVFLNLLHNAIRYTPEGGRILLTQREVDVTSTVSPSPVRMLQIRVQDTGPGVSPEHLPYLFDRFYRTDEARSRHAGGMGLGLAIAKEFVTNHRGTLEAESRPGEGTAFIVTLPIGPVTRNAP</sequence>
<evidence type="ECO:0000313" key="17">
    <source>
        <dbReference type="EMBL" id="MFD1181048.1"/>
    </source>
</evidence>
<evidence type="ECO:0000256" key="14">
    <source>
        <dbReference type="SAM" id="Phobius"/>
    </source>
</evidence>